<dbReference type="Pfam" id="PF04564">
    <property type="entry name" value="U-box"/>
    <property type="match status" value="1"/>
</dbReference>
<dbReference type="SUPFAM" id="SSF57850">
    <property type="entry name" value="RING/U-box"/>
    <property type="match status" value="1"/>
</dbReference>
<dbReference type="Gene3D" id="3.30.40.10">
    <property type="entry name" value="Zinc/RING finger domain, C3HC4 (zinc finger)"/>
    <property type="match status" value="1"/>
</dbReference>
<name>A0A813LKN7_POLGL</name>
<organism evidence="2 3">
    <name type="scientific">Polarella glacialis</name>
    <name type="common">Dinoflagellate</name>
    <dbReference type="NCBI Taxonomy" id="89957"/>
    <lineage>
        <taxon>Eukaryota</taxon>
        <taxon>Sar</taxon>
        <taxon>Alveolata</taxon>
        <taxon>Dinophyceae</taxon>
        <taxon>Suessiales</taxon>
        <taxon>Suessiaceae</taxon>
        <taxon>Polarella</taxon>
    </lineage>
</organism>
<dbReference type="PROSITE" id="PS51698">
    <property type="entry name" value="U_BOX"/>
    <property type="match status" value="1"/>
</dbReference>
<accession>A0A813LKN7</accession>
<evidence type="ECO:0000313" key="3">
    <source>
        <dbReference type="Proteomes" id="UP000626109"/>
    </source>
</evidence>
<evidence type="ECO:0000259" key="1">
    <source>
        <dbReference type="PROSITE" id="PS51698"/>
    </source>
</evidence>
<gene>
    <name evidence="2" type="ORF">PGLA2088_LOCUS47512</name>
</gene>
<dbReference type="EMBL" id="CAJNNW010036482">
    <property type="protein sequence ID" value="CAE8734832.1"/>
    <property type="molecule type" value="Genomic_DNA"/>
</dbReference>
<evidence type="ECO:0000313" key="2">
    <source>
        <dbReference type="EMBL" id="CAE8734832.1"/>
    </source>
</evidence>
<feature type="domain" description="U-box" evidence="1">
    <location>
        <begin position="28"/>
        <end position="96"/>
    </location>
</feature>
<dbReference type="InterPro" id="IPR052085">
    <property type="entry name" value="WD-SAM-U-box"/>
</dbReference>
<dbReference type="PANTHER" id="PTHR46573">
    <property type="entry name" value="WD REPEAT, SAM AND U-BOX DOMAIN-CONTAINING PROTEIN 1"/>
    <property type="match status" value="1"/>
</dbReference>
<sequence length="144" mass="16375">MTFRLVRARLILPGRNLVLLCECIPSMPHIAAGDGGADGHSYERAFIQRWLSLGRRAPSDGRTSPKTNAVLSHTTLIPNLNLRNMIHAVKDRMPAIQREQMWKIRHPEDLEAIISSLMEDQGKLALDPRQQQQGALFPHRKQRK</sequence>
<dbReference type="GO" id="GO:0016567">
    <property type="term" value="P:protein ubiquitination"/>
    <property type="evidence" value="ECO:0007669"/>
    <property type="project" value="InterPro"/>
</dbReference>
<reference evidence="2" key="1">
    <citation type="submission" date="2021-02" db="EMBL/GenBank/DDBJ databases">
        <authorList>
            <person name="Dougan E. K."/>
            <person name="Rhodes N."/>
            <person name="Thang M."/>
            <person name="Chan C."/>
        </authorList>
    </citation>
    <scope>NUCLEOTIDE SEQUENCE</scope>
</reference>
<proteinExistence type="predicted"/>
<dbReference type="SMART" id="SM00504">
    <property type="entry name" value="Ubox"/>
    <property type="match status" value="1"/>
</dbReference>
<dbReference type="PANTHER" id="PTHR46573:SF1">
    <property type="entry name" value="WD REPEAT, SAM AND U-BOX DOMAIN-CONTAINING PROTEIN 1"/>
    <property type="match status" value="1"/>
</dbReference>
<dbReference type="InterPro" id="IPR013083">
    <property type="entry name" value="Znf_RING/FYVE/PHD"/>
</dbReference>
<protein>
    <recommendedName>
        <fullName evidence="1">U-box domain-containing protein</fullName>
    </recommendedName>
</protein>
<dbReference type="InterPro" id="IPR003613">
    <property type="entry name" value="Ubox_domain"/>
</dbReference>
<dbReference type="Proteomes" id="UP000626109">
    <property type="component" value="Unassembled WGS sequence"/>
</dbReference>
<comment type="caution">
    <text evidence="2">The sequence shown here is derived from an EMBL/GenBank/DDBJ whole genome shotgun (WGS) entry which is preliminary data.</text>
</comment>
<dbReference type="GO" id="GO:0004842">
    <property type="term" value="F:ubiquitin-protein transferase activity"/>
    <property type="evidence" value="ECO:0007669"/>
    <property type="project" value="InterPro"/>
</dbReference>
<dbReference type="AlphaFoldDB" id="A0A813LKN7"/>